<organism evidence="1 2">
    <name type="scientific">Vitis vinifera</name>
    <name type="common">Grape</name>
    <dbReference type="NCBI Taxonomy" id="29760"/>
    <lineage>
        <taxon>Eukaryota</taxon>
        <taxon>Viridiplantae</taxon>
        <taxon>Streptophyta</taxon>
        <taxon>Embryophyta</taxon>
        <taxon>Tracheophyta</taxon>
        <taxon>Spermatophyta</taxon>
        <taxon>Magnoliopsida</taxon>
        <taxon>eudicotyledons</taxon>
        <taxon>Gunneridae</taxon>
        <taxon>Pentapetalae</taxon>
        <taxon>rosids</taxon>
        <taxon>Vitales</taxon>
        <taxon>Vitaceae</taxon>
        <taxon>Viteae</taxon>
        <taxon>Vitis</taxon>
    </lineage>
</organism>
<gene>
    <name evidence="1" type="primary">VvCHDh000004_236</name>
    <name evidence="1" type="ORF">CK203_114080</name>
</gene>
<evidence type="ECO:0000313" key="2">
    <source>
        <dbReference type="Proteomes" id="UP000288805"/>
    </source>
</evidence>
<comment type="caution">
    <text evidence="1">The sequence shown here is derived from an EMBL/GenBank/DDBJ whole genome shotgun (WGS) entry which is preliminary data.</text>
</comment>
<accession>A0A438C897</accession>
<dbReference type="AlphaFoldDB" id="A0A438C897"/>
<dbReference type="PANTHER" id="PTHR33116">
    <property type="entry name" value="REVERSE TRANSCRIPTASE ZINC-BINDING DOMAIN-CONTAINING PROTEIN-RELATED-RELATED"/>
    <property type="match status" value="1"/>
</dbReference>
<dbReference type="Proteomes" id="UP000288805">
    <property type="component" value="Unassembled WGS sequence"/>
</dbReference>
<reference evidence="1 2" key="1">
    <citation type="journal article" date="2018" name="PLoS Genet.">
        <title>Population sequencing reveals clonal diversity and ancestral inbreeding in the grapevine cultivar Chardonnay.</title>
        <authorList>
            <person name="Roach M.J."/>
            <person name="Johnson D.L."/>
            <person name="Bohlmann J."/>
            <person name="van Vuuren H.J."/>
            <person name="Jones S.J."/>
            <person name="Pretorius I.S."/>
            <person name="Schmidt S.A."/>
            <person name="Borneman A.R."/>
        </authorList>
    </citation>
    <scope>NUCLEOTIDE SEQUENCE [LARGE SCALE GENOMIC DNA]</scope>
    <source>
        <strain evidence="2">cv. Chardonnay</strain>
        <tissue evidence="1">Leaf</tissue>
    </source>
</reference>
<dbReference type="PANTHER" id="PTHR33116:SF78">
    <property type="entry name" value="OS12G0587133 PROTEIN"/>
    <property type="match status" value="1"/>
</dbReference>
<dbReference type="EMBL" id="QGNW01002472">
    <property type="protein sequence ID" value="RVW19483.1"/>
    <property type="molecule type" value="Genomic_DNA"/>
</dbReference>
<name>A0A438C897_VITVI</name>
<evidence type="ECO:0000313" key="1">
    <source>
        <dbReference type="EMBL" id="RVW19483.1"/>
    </source>
</evidence>
<sequence>MIGFWDPVVKRISRRLDGWKKALLSLGRRITLIQSSMSHIPSYSFSLFKIPVSIASKIEKMQRDFLWSRTRERKKNHLIRWDVICRPKDLGGLGFGKISLRHHAFLESGCRGSLGRGAVFGIRLLRVSMGHILKDKMPTWWLDGRTDVFGRPLHKFFQDFSPYISLVVGNGERTCFWEDL</sequence>
<protein>
    <submittedName>
        <fullName evidence="1">Putative ribonuclease H protein</fullName>
    </submittedName>
</protein>
<proteinExistence type="predicted"/>